<accession>A0AA89C6E1</accession>
<feature type="compositionally biased region" description="Acidic residues" evidence="1">
    <location>
        <begin position="152"/>
        <end position="183"/>
    </location>
</feature>
<evidence type="ECO:0000313" key="2">
    <source>
        <dbReference type="EMBL" id="KAK3108220.1"/>
    </source>
</evidence>
<keyword evidence="3" id="KW-1185">Reference proteome</keyword>
<feature type="region of interest" description="Disordered" evidence="1">
    <location>
        <begin position="149"/>
        <end position="196"/>
    </location>
</feature>
<evidence type="ECO:0000313" key="3">
    <source>
        <dbReference type="Proteomes" id="UP001186944"/>
    </source>
</evidence>
<protein>
    <submittedName>
        <fullName evidence="2">Uncharacterized protein</fullName>
    </submittedName>
</protein>
<organism evidence="2 3">
    <name type="scientific">Pinctada imbricata</name>
    <name type="common">Atlantic pearl-oyster</name>
    <name type="synonym">Pinctada martensii</name>
    <dbReference type="NCBI Taxonomy" id="66713"/>
    <lineage>
        <taxon>Eukaryota</taxon>
        <taxon>Metazoa</taxon>
        <taxon>Spiralia</taxon>
        <taxon>Lophotrochozoa</taxon>
        <taxon>Mollusca</taxon>
        <taxon>Bivalvia</taxon>
        <taxon>Autobranchia</taxon>
        <taxon>Pteriomorphia</taxon>
        <taxon>Pterioida</taxon>
        <taxon>Pterioidea</taxon>
        <taxon>Pteriidae</taxon>
        <taxon>Pinctada</taxon>
    </lineage>
</organism>
<dbReference type="Proteomes" id="UP001186944">
    <property type="component" value="Unassembled WGS sequence"/>
</dbReference>
<evidence type="ECO:0000256" key="1">
    <source>
        <dbReference type="SAM" id="MobiDB-lite"/>
    </source>
</evidence>
<name>A0AA89C6E1_PINIB</name>
<feature type="region of interest" description="Disordered" evidence="1">
    <location>
        <begin position="634"/>
        <end position="681"/>
    </location>
</feature>
<dbReference type="AlphaFoldDB" id="A0AA89C6E1"/>
<sequence>MDPILARQCGIKLMLKQGAVPTIFDFPVPEAKLKGKNRKSTAILKRSALQKLHDIPYKKAREEDVQIPTPTNMPESNPAEDRSEPAQTLSSDFSKDMDGKNEGSQVFNSFTQTTYNLIERRHVKLQTLMVPTTCDRGIQVNTYMEDRRDYRYEEEEEDQIMSDDDDKYDESDPDWVESDDSDDDYRPLGCSSDTDPSSEKKFIVYQNCLVQLFPKSCSDCGREFQRKERKVIGTCLFVKISCGVCFCQWEWSSQPMSGTMPWGNLIIGAAILFSGSSALRVINMMNFASISCFSQRTYTSMQSAYLVPTISTVWTNKQEMMLDELRHEGIPLRLGGDARCCSPGHTAKFGSYTLMNLDTSKIVAVQLVQSNEVSNSYNMELEGLKRCMALLDSEGIDVSDLVTDRHSQVKAYMKEEHININHWFDVWHVAKGIYKKIEAASKKKGNGILGDWARSISNHIYWCAASSGGDGDLVRDKWLSILNHVVNIHEGHEGEHFPNCVHGSLDDRLWMRKGFKPHMDLERIITGRMLLTDIRKLSPVGQTSSLESFHKVVCYFAPKSVHFFHAQMEARLFLAALHFNENSCRQQAVTSDGRPQYAVSYPKAKHGDGIAKQVKVQQTFDYISDLMTELMSSRNTHGSYSKARQAHSQSRLHRRPPPIAQSTPKPSKDFVVSRHLSRFNQ</sequence>
<gene>
    <name evidence="2" type="ORF">FSP39_003449</name>
</gene>
<reference evidence="2" key="1">
    <citation type="submission" date="2019-08" db="EMBL/GenBank/DDBJ databases">
        <title>The improved chromosome-level genome for the pearl oyster Pinctada fucata martensii using PacBio sequencing and Hi-C.</title>
        <authorList>
            <person name="Zheng Z."/>
        </authorList>
    </citation>
    <scope>NUCLEOTIDE SEQUENCE</scope>
    <source>
        <strain evidence="2">ZZ-2019</strain>
        <tissue evidence="2">Adductor muscle</tissue>
    </source>
</reference>
<dbReference type="EMBL" id="VSWD01000001">
    <property type="protein sequence ID" value="KAK3108220.1"/>
    <property type="molecule type" value="Genomic_DNA"/>
</dbReference>
<dbReference type="PANTHER" id="PTHR31751">
    <property type="entry name" value="SI:CH211-108C17.2-RELATED-RELATED"/>
    <property type="match status" value="1"/>
</dbReference>
<feature type="region of interest" description="Disordered" evidence="1">
    <location>
        <begin position="59"/>
        <end position="105"/>
    </location>
</feature>
<proteinExistence type="predicted"/>
<comment type="caution">
    <text evidence="2">The sequence shown here is derived from an EMBL/GenBank/DDBJ whole genome shotgun (WGS) entry which is preliminary data.</text>
</comment>
<dbReference type="PANTHER" id="PTHR31751:SF42">
    <property type="entry name" value="PROTEIN CBG10204"/>
    <property type="match status" value="1"/>
</dbReference>